<dbReference type="EMBL" id="MU273552">
    <property type="protein sequence ID" value="KAI0032249.1"/>
    <property type="molecule type" value="Genomic_DNA"/>
</dbReference>
<reference evidence="1" key="2">
    <citation type="journal article" date="2022" name="New Phytol.">
        <title>Evolutionary transition to the ectomycorrhizal habit in the genomes of a hyperdiverse lineage of mushroom-forming fungi.</title>
        <authorList>
            <person name="Looney B."/>
            <person name="Miyauchi S."/>
            <person name="Morin E."/>
            <person name="Drula E."/>
            <person name="Courty P.E."/>
            <person name="Kohler A."/>
            <person name="Kuo A."/>
            <person name="LaButti K."/>
            <person name="Pangilinan J."/>
            <person name="Lipzen A."/>
            <person name="Riley R."/>
            <person name="Andreopoulos W."/>
            <person name="He G."/>
            <person name="Johnson J."/>
            <person name="Nolan M."/>
            <person name="Tritt A."/>
            <person name="Barry K.W."/>
            <person name="Grigoriev I.V."/>
            <person name="Nagy L.G."/>
            <person name="Hibbett D."/>
            <person name="Henrissat B."/>
            <person name="Matheny P.B."/>
            <person name="Labbe J."/>
            <person name="Martin F.M."/>
        </authorList>
    </citation>
    <scope>NUCLEOTIDE SEQUENCE</scope>
    <source>
        <strain evidence="1">EC-137</strain>
    </source>
</reference>
<dbReference type="Proteomes" id="UP000814128">
    <property type="component" value="Unassembled WGS sequence"/>
</dbReference>
<accession>A0ACB8QKH3</accession>
<protein>
    <submittedName>
        <fullName evidence="1">NADH dehydrogenase subunit</fullName>
    </submittedName>
</protein>
<reference evidence="1" key="1">
    <citation type="submission" date="2021-02" db="EMBL/GenBank/DDBJ databases">
        <authorList>
            <consortium name="DOE Joint Genome Institute"/>
            <person name="Ahrendt S."/>
            <person name="Looney B.P."/>
            <person name="Miyauchi S."/>
            <person name="Morin E."/>
            <person name="Drula E."/>
            <person name="Courty P.E."/>
            <person name="Chicoki N."/>
            <person name="Fauchery L."/>
            <person name="Kohler A."/>
            <person name="Kuo A."/>
            <person name="Labutti K."/>
            <person name="Pangilinan J."/>
            <person name="Lipzen A."/>
            <person name="Riley R."/>
            <person name="Andreopoulos W."/>
            <person name="He G."/>
            <person name="Johnson J."/>
            <person name="Barry K.W."/>
            <person name="Grigoriev I.V."/>
            <person name="Nagy L."/>
            <person name="Hibbett D."/>
            <person name="Henrissat B."/>
            <person name="Matheny P.B."/>
            <person name="Labbe J."/>
            <person name="Martin F."/>
        </authorList>
    </citation>
    <scope>NUCLEOTIDE SEQUENCE</scope>
    <source>
        <strain evidence="1">EC-137</strain>
    </source>
</reference>
<comment type="caution">
    <text evidence="1">The sequence shown here is derived from an EMBL/GenBank/DDBJ whole genome shotgun (WGS) entry which is preliminary data.</text>
</comment>
<sequence>MATKLAADHTLYHVSPKGFWKKLHETVALNPNISTGLPLPAVNRNPQPGSRPEKYSTPATKASDPAQNPYWKRDVRRSYPQLSVVTQSGLSKLLIQHSPAFACVIRLLICLLSVAPPAEGAGASTSIPATTEAPSELAKTIQTLASKGTKPFSASNLPPQPPSAFTRWVPERTPDAPHDPHAYFPMILVK</sequence>
<evidence type="ECO:0000313" key="2">
    <source>
        <dbReference type="Proteomes" id="UP000814128"/>
    </source>
</evidence>
<evidence type="ECO:0000313" key="1">
    <source>
        <dbReference type="EMBL" id="KAI0032249.1"/>
    </source>
</evidence>
<keyword evidence="2" id="KW-1185">Reference proteome</keyword>
<name>A0ACB8QKH3_9AGAM</name>
<organism evidence="1 2">
    <name type="scientific">Vararia minispora EC-137</name>
    <dbReference type="NCBI Taxonomy" id="1314806"/>
    <lineage>
        <taxon>Eukaryota</taxon>
        <taxon>Fungi</taxon>
        <taxon>Dikarya</taxon>
        <taxon>Basidiomycota</taxon>
        <taxon>Agaricomycotina</taxon>
        <taxon>Agaricomycetes</taxon>
        <taxon>Russulales</taxon>
        <taxon>Lachnocladiaceae</taxon>
        <taxon>Vararia</taxon>
    </lineage>
</organism>
<gene>
    <name evidence="1" type="ORF">K488DRAFT_50320</name>
</gene>
<proteinExistence type="predicted"/>